<keyword evidence="2" id="KW-1185">Reference proteome</keyword>
<reference evidence="1 2" key="1">
    <citation type="submission" date="2020-08" db="EMBL/GenBank/DDBJ databases">
        <title>Genomic Encyclopedia of Type Strains, Phase III (KMG-III): the genomes of soil and plant-associated and newly described type strains.</title>
        <authorList>
            <person name="Whitman W."/>
        </authorList>
    </citation>
    <scope>NUCLEOTIDE SEQUENCE [LARGE SCALE GENOMIC DNA]</scope>
    <source>
        <strain evidence="1 2">CECT 7015</strain>
    </source>
</reference>
<dbReference type="InterPro" id="IPR009377">
    <property type="entry name" value="EutA"/>
</dbReference>
<evidence type="ECO:0000313" key="1">
    <source>
        <dbReference type="EMBL" id="MBB3146997.1"/>
    </source>
</evidence>
<protein>
    <submittedName>
        <fullName evidence="1">Ethanolamine utilization protein EutA</fullName>
    </submittedName>
</protein>
<dbReference type="PIRSF" id="PIRSF012293">
    <property type="entry name" value="EutA"/>
    <property type="match status" value="1"/>
</dbReference>
<evidence type="ECO:0000313" key="2">
    <source>
        <dbReference type="Proteomes" id="UP000554520"/>
    </source>
</evidence>
<accession>A0A839U904</accession>
<dbReference type="AlphaFoldDB" id="A0A839U904"/>
<sequence>MHDFDLDHEHEDLSESDQLAISRSIWEQENLELLTVGIDIGSSTSHLLFARIVLQREKDDLSSRFVVVERTVLWRSPILLTPFLPDGTIDAHELRHFFHHCYHDAGYKRADVDSGAVILTGEAIKRTNARAIDEIFANESGKFVCATAGHKLESILAAHGSGATALSRKRNACGLHVDIGGGTTKLALIDKGEILSVAAFAVGGRLLAKDQHGKWSRIDESARIVAQSFGIEISGDELPDEASRQAITKRLAALAVDQILGQPLDDLGEKLLLTDALERAVTPTYITFSGGVSEYIFGYETEDHGDIAQTLAQEIVAQLGPRIDVPVIDAGQRIRATVIGASQFTVQVSGKTLYMSGIKALPAHNIPVVHLGTTLPEVIDADEIAGIFKASAERQDRDLSLPLALAFSWSGLPDYPRLLAMATAIKSVAAPAGQREELLVLVIDGDIGQTIGRILEKELDLGSNLVSIDGVQLKDLDFVDLGEFIDPPGVIPVVIKSLLFS</sequence>
<dbReference type="EMBL" id="JACHXN010000010">
    <property type="protein sequence ID" value="MBB3146997.1"/>
    <property type="molecule type" value="Genomic_DNA"/>
</dbReference>
<organism evidence="1 2">
    <name type="scientific">Phyllobacterium trifolii</name>
    <dbReference type="NCBI Taxonomy" id="300193"/>
    <lineage>
        <taxon>Bacteria</taxon>
        <taxon>Pseudomonadati</taxon>
        <taxon>Pseudomonadota</taxon>
        <taxon>Alphaproteobacteria</taxon>
        <taxon>Hyphomicrobiales</taxon>
        <taxon>Phyllobacteriaceae</taxon>
        <taxon>Phyllobacterium</taxon>
    </lineage>
</organism>
<gene>
    <name evidence="1" type="ORF">FHS21_003413</name>
</gene>
<dbReference type="SUPFAM" id="SSF53067">
    <property type="entry name" value="Actin-like ATPase domain"/>
    <property type="match status" value="1"/>
</dbReference>
<dbReference type="Pfam" id="PF06277">
    <property type="entry name" value="EutA"/>
    <property type="match status" value="1"/>
</dbReference>
<dbReference type="Proteomes" id="UP000554520">
    <property type="component" value="Unassembled WGS sequence"/>
</dbReference>
<comment type="caution">
    <text evidence="1">The sequence shown here is derived from an EMBL/GenBank/DDBJ whole genome shotgun (WGS) entry which is preliminary data.</text>
</comment>
<dbReference type="InterPro" id="IPR043129">
    <property type="entry name" value="ATPase_NBD"/>
</dbReference>
<name>A0A839U904_9HYPH</name>
<dbReference type="RefSeq" id="WP_210283542.1">
    <property type="nucleotide sequence ID" value="NZ_JACHXN010000010.1"/>
</dbReference>
<dbReference type="Gene3D" id="3.30.420.40">
    <property type="match status" value="1"/>
</dbReference>
<proteinExistence type="predicted"/>